<evidence type="ECO:0000313" key="1">
    <source>
        <dbReference type="EMBL" id="KAJ1218240.1"/>
    </source>
</evidence>
<keyword evidence="2" id="KW-1185">Reference proteome</keyword>
<comment type="caution">
    <text evidence="1">The sequence shown here is derived from an EMBL/GenBank/DDBJ whole genome shotgun (WGS) entry which is preliminary data.</text>
</comment>
<dbReference type="EMBL" id="JANPWB010000001">
    <property type="protein sequence ID" value="KAJ1218240.1"/>
    <property type="molecule type" value="Genomic_DNA"/>
</dbReference>
<evidence type="ECO:0000313" key="2">
    <source>
        <dbReference type="Proteomes" id="UP001066276"/>
    </source>
</evidence>
<dbReference type="Proteomes" id="UP001066276">
    <property type="component" value="Chromosome 1_1"/>
</dbReference>
<protein>
    <submittedName>
        <fullName evidence="1">Uncharacterized protein</fullName>
    </submittedName>
</protein>
<dbReference type="AlphaFoldDB" id="A0AAV7WWC3"/>
<gene>
    <name evidence="1" type="ORF">NDU88_005823</name>
</gene>
<proteinExistence type="predicted"/>
<organism evidence="1 2">
    <name type="scientific">Pleurodeles waltl</name>
    <name type="common">Iberian ribbed newt</name>
    <dbReference type="NCBI Taxonomy" id="8319"/>
    <lineage>
        <taxon>Eukaryota</taxon>
        <taxon>Metazoa</taxon>
        <taxon>Chordata</taxon>
        <taxon>Craniata</taxon>
        <taxon>Vertebrata</taxon>
        <taxon>Euteleostomi</taxon>
        <taxon>Amphibia</taxon>
        <taxon>Batrachia</taxon>
        <taxon>Caudata</taxon>
        <taxon>Salamandroidea</taxon>
        <taxon>Salamandridae</taxon>
        <taxon>Pleurodelinae</taxon>
        <taxon>Pleurodeles</taxon>
    </lineage>
</organism>
<sequence>MAYAEDKDVVTANLRHILRSHTFICTPHHDEVIYAIASCARSHLRECRQVHAEVVVSLDLLEKNPEKYFDSISSFNTDRRNMPENLSEEEVKLMHQRMINSLDNCYILLSRFDLHQNG</sequence>
<reference evidence="1" key="1">
    <citation type="journal article" date="2022" name="bioRxiv">
        <title>Sequencing and chromosome-scale assembly of the giantPleurodeles waltlgenome.</title>
        <authorList>
            <person name="Brown T."/>
            <person name="Elewa A."/>
            <person name="Iarovenko S."/>
            <person name="Subramanian E."/>
            <person name="Araus A.J."/>
            <person name="Petzold A."/>
            <person name="Susuki M."/>
            <person name="Suzuki K.-i.T."/>
            <person name="Hayashi T."/>
            <person name="Toyoda A."/>
            <person name="Oliveira C."/>
            <person name="Osipova E."/>
            <person name="Leigh N.D."/>
            <person name="Simon A."/>
            <person name="Yun M.H."/>
        </authorList>
    </citation>
    <scope>NUCLEOTIDE SEQUENCE</scope>
    <source>
        <strain evidence="1">20211129_DDA</strain>
        <tissue evidence="1">Liver</tissue>
    </source>
</reference>
<accession>A0AAV7WWC3</accession>
<name>A0AAV7WWC3_PLEWA</name>